<name>A0AAV4KEY1_9ACTN</name>
<comment type="caution">
    <text evidence="2">The sequence shown here is derived from an EMBL/GenBank/DDBJ whole genome shotgun (WGS) entry which is preliminary data.</text>
</comment>
<dbReference type="Proteomes" id="UP000642014">
    <property type="component" value="Unassembled WGS sequence"/>
</dbReference>
<dbReference type="GeneID" id="95452468"/>
<proteinExistence type="predicted"/>
<organism evidence="2 3">
    <name type="scientific">Streptomyces cinereoruber</name>
    <dbReference type="NCBI Taxonomy" id="67260"/>
    <lineage>
        <taxon>Bacteria</taxon>
        <taxon>Bacillati</taxon>
        <taxon>Actinomycetota</taxon>
        <taxon>Actinomycetes</taxon>
        <taxon>Kitasatosporales</taxon>
        <taxon>Streptomycetaceae</taxon>
        <taxon>Streptomyces</taxon>
    </lineage>
</organism>
<evidence type="ECO:0000256" key="1">
    <source>
        <dbReference type="SAM" id="MobiDB-lite"/>
    </source>
</evidence>
<gene>
    <name evidence="2" type="ORF">GCM10010497_22700</name>
</gene>
<dbReference type="EMBL" id="BMSJ01000003">
    <property type="protein sequence ID" value="GGR19981.1"/>
    <property type="molecule type" value="Genomic_DNA"/>
</dbReference>
<feature type="compositionally biased region" description="Low complexity" evidence="1">
    <location>
        <begin position="164"/>
        <end position="178"/>
    </location>
</feature>
<evidence type="ECO:0000313" key="2">
    <source>
        <dbReference type="EMBL" id="GGR19981.1"/>
    </source>
</evidence>
<protein>
    <submittedName>
        <fullName evidence="2">Uncharacterized protein</fullName>
    </submittedName>
</protein>
<evidence type="ECO:0000313" key="3">
    <source>
        <dbReference type="Proteomes" id="UP000642014"/>
    </source>
</evidence>
<dbReference type="RefSeq" id="WP_183953290.1">
    <property type="nucleotide sequence ID" value="NZ_BMSJ01000003.1"/>
</dbReference>
<feature type="region of interest" description="Disordered" evidence="1">
    <location>
        <begin position="126"/>
        <end position="186"/>
    </location>
</feature>
<accession>A0AAV4KEY1</accession>
<reference evidence="2 3" key="1">
    <citation type="journal article" date="2014" name="Int. J. Syst. Evol. Microbiol.">
        <title>Complete genome sequence of Corynebacterium casei LMG S-19264T (=DSM 44701T), isolated from a smear-ripened cheese.</title>
        <authorList>
            <consortium name="US DOE Joint Genome Institute (JGI-PGF)"/>
            <person name="Walter F."/>
            <person name="Albersmeier A."/>
            <person name="Kalinowski J."/>
            <person name="Ruckert C."/>
        </authorList>
    </citation>
    <scope>NUCLEOTIDE SEQUENCE [LARGE SCALE GENOMIC DNA]</scope>
    <source>
        <strain evidence="2 3">JCM 4205</strain>
    </source>
</reference>
<sequence>MLRVVGLAGMGGGALSAAARADLAAAAVVVARRPTAHAVKTYDLVGDPGTAVDVAGRPAVTRRTIGLGEYRARLLANDALLPCRPSVLASIATGVRHGSLSGSGPDLVGLLDRLLTGAPAAAADTAAAMRPDARRRTPADFPGPCTARGNPVQGVALAPDRHGNAQPRRPPAGARGNPWTGPRQIA</sequence>
<dbReference type="AlphaFoldDB" id="A0AAV4KEY1"/>